<evidence type="ECO:0000259" key="9">
    <source>
        <dbReference type="PROSITE" id="PS50056"/>
    </source>
</evidence>
<feature type="compositionally biased region" description="Low complexity" evidence="7">
    <location>
        <begin position="894"/>
        <end position="928"/>
    </location>
</feature>
<dbReference type="SUPFAM" id="SSF52799">
    <property type="entry name" value="(Phosphotyrosine protein) phosphatases II"/>
    <property type="match status" value="1"/>
</dbReference>
<dbReference type="PANTHER" id="PTHR10159:SF533">
    <property type="entry name" value="TYROSINE-PROTEIN PHOSPHATASE VHP-1"/>
    <property type="match status" value="1"/>
</dbReference>
<dbReference type="PROSITE" id="PS00383">
    <property type="entry name" value="TYR_PHOSPHATASE_1"/>
    <property type="match status" value="1"/>
</dbReference>
<dbReference type="CDD" id="cd01446">
    <property type="entry name" value="DSP_MapKP"/>
    <property type="match status" value="1"/>
</dbReference>
<keyword evidence="12" id="KW-1185">Reference proteome</keyword>
<feature type="compositionally biased region" description="Low complexity" evidence="7">
    <location>
        <begin position="846"/>
        <end position="862"/>
    </location>
</feature>
<feature type="compositionally biased region" description="Basic and acidic residues" evidence="7">
    <location>
        <begin position="394"/>
        <end position="404"/>
    </location>
</feature>
<dbReference type="InterPro" id="IPR000340">
    <property type="entry name" value="Dual-sp_phosphatase_cat-dom"/>
</dbReference>
<dbReference type="InterPro" id="IPR020422">
    <property type="entry name" value="TYR_PHOSPHATASE_DUAL_dom"/>
</dbReference>
<feature type="domain" description="Rhodanese" evidence="10">
    <location>
        <begin position="41"/>
        <end position="154"/>
    </location>
</feature>
<dbReference type="SMART" id="SM00404">
    <property type="entry name" value="PTPc_motif"/>
    <property type="match status" value="1"/>
</dbReference>
<dbReference type="FunFam" id="3.40.250.10:FF:000020">
    <property type="entry name" value="Dual specificity protein phosphatase 8"/>
    <property type="match status" value="1"/>
</dbReference>
<gene>
    <name evidence="11" type="ORF">BaRGS_00015610</name>
</gene>
<dbReference type="PROSITE" id="PS50206">
    <property type="entry name" value="RHODANESE_3"/>
    <property type="match status" value="1"/>
</dbReference>
<keyword evidence="4" id="KW-0378">Hydrolase</keyword>
<evidence type="ECO:0000256" key="4">
    <source>
        <dbReference type="ARBA" id="ARBA00022801"/>
    </source>
</evidence>
<evidence type="ECO:0000313" key="12">
    <source>
        <dbReference type="Proteomes" id="UP001519460"/>
    </source>
</evidence>
<dbReference type="GO" id="GO:0004725">
    <property type="term" value="F:protein tyrosine phosphatase activity"/>
    <property type="evidence" value="ECO:0007669"/>
    <property type="project" value="UniProtKB-EC"/>
</dbReference>
<protein>
    <recommendedName>
        <fullName evidence="3">protein-tyrosine-phosphatase</fullName>
        <ecNumber evidence="3">3.1.3.48</ecNumber>
    </recommendedName>
</protein>
<proteinExistence type="inferred from homology"/>
<dbReference type="InterPro" id="IPR036873">
    <property type="entry name" value="Rhodanese-like_dom_sf"/>
</dbReference>
<feature type="region of interest" description="Disordered" evidence="7">
    <location>
        <begin position="324"/>
        <end position="507"/>
    </location>
</feature>
<dbReference type="EMBL" id="JACVVK020000096">
    <property type="protein sequence ID" value="KAK7493089.1"/>
    <property type="molecule type" value="Genomic_DNA"/>
</dbReference>
<dbReference type="SMART" id="SM00195">
    <property type="entry name" value="DSPc"/>
    <property type="match status" value="1"/>
</dbReference>
<dbReference type="Pfam" id="PF00581">
    <property type="entry name" value="Rhodanese"/>
    <property type="match status" value="1"/>
</dbReference>
<dbReference type="PANTHER" id="PTHR10159">
    <property type="entry name" value="DUAL SPECIFICITY PROTEIN PHOSPHATASE"/>
    <property type="match status" value="1"/>
</dbReference>
<dbReference type="CDD" id="cd14568">
    <property type="entry name" value="DSP_MKP_classIII"/>
    <property type="match status" value="1"/>
</dbReference>
<dbReference type="InterPro" id="IPR016130">
    <property type="entry name" value="Tyr_Pase_AS"/>
</dbReference>
<feature type="compositionally biased region" description="Basic and acidic residues" evidence="7">
    <location>
        <begin position="874"/>
        <end position="885"/>
    </location>
</feature>
<evidence type="ECO:0000259" key="10">
    <source>
        <dbReference type="PROSITE" id="PS50206"/>
    </source>
</evidence>
<dbReference type="InterPro" id="IPR008343">
    <property type="entry name" value="MKP"/>
</dbReference>
<dbReference type="Proteomes" id="UP001519460">
    <property type="component" value="Unassembled WGS sequence"/>
</dbReference>
<evidence type="ECO:0000259" key="8">
    <source>
        <dbReference type="PROSITE" id="PS50054"/>
    </source>
</evidence>
<name>A0ABD0L1W1_9CAEN</name>
<feature type="region of interest" description="Disordered" evidence="7">
    <location>
        <begin position="814"/>
        <end position="928"/>
    </location>
</feature>
<evidence type="ECO:0000256" key="3">
    <source>
        <dbReference type="ARBA" id="ARBA00013064"/>
    </source>
</evidence>
<dbReference type="PROSITE" id="PS50056">
    <property type="entry name" value="TYR_PHOSPHATASE_2"/>
    <property type="match status" value="1"/>
</dbReference>
<dbReference type="PROSITE" id="PS50054">
    <property type="entry name" value="TYR_PHOSPHATASE_DUAL"/>
    <property type="match status" value="1"/>
</dbReference>
<feature type="compositionally biased region" description="Polar residues" evidence="7">
    <location>
        <begin position="831"/>
        <end position="845"/>
    </location>
</feature>
<reference evidence="11 12" key="1">
    <citation type="journal article" date="2023" name="Sci. Data">
        <title>Genome assembly of the Korean intertidal mud-creeper Batillaria attramentaria.</title>
        <authorList>
            <person name="Patra A.K."/>
            <person name="Ho P.T."/>
            <person name="Jun S."/>
            <person name="Lee S.J."/>
            <person name="Kim Y."/>
            <person name="Won Y.J."/>
        </authorList>
    </citation>
    <scope>NUCLEOTIDE SEQUENCE [LARGE SCALE GENOMIC DNA]</scope>
    <source>
        <strain evidence="11">Wonlab-2016</strain>
    </source>
</reference>
<organism evidence="11 12">
    <name type="scientific">Batillaria attramentaria</name>
    <dbReference type="NCBI Taxonomy" id="370345"/>
    <lineage>
        <taxon>Eukaryota</taxon>
        <taxon>Metazoa</taxon>
        <taxon>Spiralia</taxon>
        <taxon>Lophotrochozoa</taxon>
        <taxon>Mollusca</taxon>
        <taxon>Gastropoda</taxon>
        <taxon>Caenogastropoda</taxon>
        <taxon>Sorbeoconcha</taxon>
        <taxon>Cerithioidea</taxon>
        <taxon>Batillariidae</taxon>
        <taxon>Batillaria</taxon>
    </lineage>
</organism>
<dbReference type="AlphaFoldDB" id="A0ABD0L1W1"/>
<evidence type="ECO:0000256" key="7">
    <source>
        <dbReference type="SAM" id="MobiDB-lite"/>
    </source>
</evidence>
<dbReference type="Gene3D" id="3.40.250.10">
    <property type="entry name" value="Rhodanese-like domain"/>
    <property type="match status" value="1"/>
</dbReference>
<evidence type="ECO:0000256" key="2">
    <source>
        <dbReference type="ARBA" id="ARBA00008601"/>
    </source>
</evidence>
<keyword evidence="6" id="KW-0539">Nucleus</keyword>
<evidence type="ECO:0000313" key="11">
    <source>
        <dbReference type="EMBL" id="KAK7493089.1"/>
    </source>
</evidence>
<feature type="compositionally biased region" description="Polar residues" evidence="7">
    <location>
        <begin position="665"/>
        <end position="678"/>
    </location>
</feature>
<dbReference type="GO" id="GO:0005634">
    <property type="term" value="C:nucleus"/>
    <property type="evidence" value="ECO:0007669"/>
    <property type="project" value="UniProtKB-SubCell"/>
</dbReference>
<dbReference type="PRINTS" id="PR01764">
    <property type="entry name" value="MAPKPHPHTASE"/>
</dbReference>
<feature type="region of interest" description="Disordered" evidence="7">
    <location>
        <begin position="759"/>
        <end position="791"/>
    </location>
</feature>
<dbReference type="InterPro" id="IPR001763">
    <property type="entry name" value="Rhodanese-like_dom"/>
</dbReference>
<dbReference type="Gene3D" id="3.90.190.10">
    <property type="entry name" value="Protein tyrosine phosphatase superfamily"/>
    <property type="match status" value="1"/>
</dbReference>
<feature type="domain" description="Tyrosine specific protein phosphatases" evidence="9">
    <location>
        <begin position="249"/>
        <end position="303"/>
    </location>
</feature>
<keyword evidence="5" id="KW-0904">Protein phosphatase</keyword>
<dbReference type="Pfam" id="PF00782">
    <property type="entry name" value="DSPc"/>
    <property type="match status" value="1"/>
</dbReference>
<feature type="region of interest" description="Disordered" evidence="7">
    <location>
        <begin position="661"/>
        <end position="719"/>
    </location>
</feature>
<evidence type="ECO:0000256" key="6">
    <source>
        <dbReference type="ARBA" id="ARBA00023242"/>
    </source>
</evidence>
<feature type="domain" description="Tyrosine-protein phosphatase" evidence="8">
    <location>
        <begin position="180"/>
        <end position="322"/>
    </location>
</feature>
<accession>A0ABD0L1W1</accession>
<dbReference type="SUPFAM" id="SSF52821">
    <property type="entry name" value="Rhodanese/Cell cycle control phosphatase"/>
    <property type="match status" value="1"/>
</dbReference>
<sequence>MAAPTTGVCCPGFDVPIDENANGYMWGLITPQELSRILKTGSEKVLVIDSRSFLEFNTSNIQQSVNVSCSKLVKRRLQQDKVHIRELLSQTCHVDADETWDVIVYDQCTEDPGVFTSDNFVHVLLRKLATSFNSVNFLSGGFLAFQAMFPGLVESKANSSYRCTALTSLSQPCLPVSNVGPTRILPFLYLGSQQDALSVETAQINGINYILNVSTTCPRPTYVQEGHFHRIPIGDNYSEKILPFFPEAFQFLDKVHEANGCVLVHCLAGISRSPTLAIAYIMKHMRMSSDDAYRYVKDKRPTISPNFNFLGQLLEYEHVVRREEEEDRQRAQRAGLESDPTPSSIHPSSVVMDLQVCSPPSPGPRSSAPRPSFDFDHITGFPGPAIPASGRPGARSERGEHHTVPSDASFPHSKAPFPGPGTDCGSTTVPFPGPETVSPFPGPEAVAPFPGPETVAPFPGPEAVAPFPGPCEDNPSTCSDKALTPDPSSDLAMPGFSLGKELQSSPRQLQHIPMPCSPFPGPADSQAGSVPCQGPRYPGKTRVKDSLSLLSRQTDVSNLSAAGLYRHRFSVGDLTLTAKTSAQGILSEGESAASKVSDCKSLNGVSGTLAACSQASILSTKVMNHKPDTVRLESKSVSLTSPAPSFMPLSLGSSTKSLSMHFASGGSTSRAGSLSSPGTGFKQRDRHFTLDLSPVSDADKDSDTSSSEPATPDKSVATPPSSLAISKVFVTTPQRRLKLPTLPIHMLPSPTSAMARLHVSTASPSSDVPPPTTTTSSSSSSQDLSDNELPFYRYPTTSLDKLNFTPCYVPESVSTSHLQTKTGATKRPISATITETKTSEPTSPMSISSLGSPTGSLLSAGSPTGSLPAKVVLRSKEGRSWRMEESSESGSGGSSDLISPMSISSNSSNSSSGGSNVASPINTGNGTAGLATTKVVLRSREKSKRNTVRPNSIAFSTYPTFDLAPENSASTSGLSQGSHDDSSEAYLMGNGSKKLRPNGVSSEPSSERKFRWGRYSEREIYRQITAAMENAMLCTQVYEASRKARSLDDILASEDSNLGHMCQCSVFAQVSRRCGMPDHFSSPPCHCGAASEPYQSNSSISSGGSHSSLHGSMEIIQVS</sequence>
<evidence type="ECO:0000256" key="5">
    <source>
        <dbReference type="ARBA" id="ARBA00022912"/>
    </source>
</evidence>
<dbReference type="InterPro" id="IPR003595">
    <property type="entry name" value="Tyr_Pase_cat"/>
</dbReference>
<comment type="similarity">
    <text evidence="2">Belongs to the protein-tyrosine phosphatase family. Non-receptor class dual specificity subfamily.</text>
</comment>
<dbReference type="InterPro" id="IPR000387">
    <property type="entry name" value="Tyr_Pase_dom"/>
</dbReference>
<feature type="compositionally biased region" description="Polar residues" evidence="7">
    <location>
        <begin position="814"/>
        <end position="823"/>
    </location>
</feature>
<dbReference type="EC" id="3.1.3.48" evidence="3"/>
<evidence type="ECO:0000256" key="1">
    <source>
        <dbReference type="ARBA" id="ARBA00004123"/>
    </source>
</evidence>
<comment type="subcellular location">
    <subcellularLocation>
        <location evidence="1">Nucleus</location>
    </subcellularLocation>
</comment>
<dbReference type="InterPro" id="IPR029021">
    <property type="entry name" value="Prot-tyrosine_phosphatase-like"/>
</dbReference>
<feature type="region of interest" description="Disordered" evidence="7">
    <location>
        <begin position="966"/>
        <end position="1009"/>
    </location>
</feature>
<feature type="compositionally biased region" description="Polar residues" evidence="7">
    <location>
        <begin position="967"/>
        <end position="977"/>
    </location>
</feature>
<comment type="caution">
    <text evidence="11">The sequence shown here is derived from an EMBL/GenBank/DDBJ whole genome shotgun (WGS) entry which is preliminary data.</text>
</comment>
<dbReference type="FunFam" id="3.90.190.10:FF:000208">
    <property type="entry name" value="Vh5 dual specificity phosphatase, putative"/>
    <property type="match status" value="1"/>
</dbReference>